<evidence type="ECO:0000256" key="2">
    <source>
        <dbReference type="SAM" id="MobiDB-lite"/>
    </source>
</evidence>
<dbReference type="SUPFAM" id="SSF48371">
    <property type="entry name" value="ARM repeat"/>
    <property type="match status" value="1"/>
</dbReference>
<dbReference type="PANTHER" id="PTHR20959:SF1">
    <property type="entry name" value="TRANSPORT AND GOLGI ORGANIZATION PROTEIN 6 HOMOLOG"/>
    <property type="match status" value="1"/>
</dbReference>
<dbReference type="InParanoid" id="B0CY80"/>
<evidence type="ECO:0000259" key="3">
    <source>
        <dbReference type="Pfam" id="PF10363"/>
    </source>
</evidence>
<dbReference type="PANTHER" id="PTHR20959">
    <property type="entry name" value="TRANSPORT AND GOLGI ORGANIZATION PROTEIN 6 FAMILY MEMBER"/>
    <property type="match status" value="1"/>
</dbReference>
<feature type="compositionally biased region" description="Polar residues" evidence="2">
    <location>
        <begin position="930"/>
        <end position="955"/>
    </location>
</feature>
<dbReference type="EMBL" id="DS547094">
    <property type="protein sequence ID" value="EDR12397.1"/>
    <property type="molecule type" value="Genomic_DNA"/>
</dbReference>
<sequence>MDDIIRSQLATAFRDGACLLDTAHSSVSPSNLQSVLEARLSQYFSQINSPRVFELETQKLRTLEDVQLLTAQESLSVLRRIQKILGLEDSTPETSQATSSQPPAVGARDLGQLRTLISIVCNWGLNPLFSKVSQFWNQFLESNGRGMITETSPSGDDLEQLSLMTLHCLSLLFPDGDQGPVEQTFISMAMLNRHLADLLRPGIALGWLPRNFTFDGRETRNGIRSLVIRILAITTPAQLMVALGTIIVSTPSPPPHVSKTCASLLTRQLLRPEGVLGLCEAVFGGELDDVDLEKLEHFARTLVIVPSKMAPSVNTIPASYRRAGSFALYRMLAADGSFLHQDMAESIVKAALHDPFLLVPAIPLASESTTPPMRLSPPDALSVIVTLLLNSDPSPVLISSLLSPILPALYSLSYHLERHKTSDPRVKESLRGILVLWGKITDSLEATQVLWRIVEHGNGDMWSVGLESDFWRVAPSGVEPPSFSLMMPDDRNEEKEEFNLDSNLFNLYPDPAHFVQFLKEADRGDVSSDLFVTLLEKYRDQRLHPSSDPMQTLLYLQIITQMQMHLSEGTTSNILKKTTHLLTFIKHVLEPTAAPAPSRPFKAAVSPTVDLMLPTTVNSWEDDLDRDSDSDDEKDPSSIGPDDDIIETAVNLLLSVLEANDSLCAHSSPVLNDIFNLLEPLARDSSLGVRPLAQEARLVITARFVSESTKSIATHSKEEKAQDIYQKALRLLQDPILPVRAHGLLLLRQLVSPPSPGLRGTPAVKDPALVPAILSIFLQSIRDDDSYIFLNAVQGLAVMVDTFGKDVLKGLLGEYAGGLNGLNVLTNDDLDVRIRVGEALSIVIKRCGEALGIFADILIPPLQTIIQSHHLPTVLRTSSLSILSDCISICPLAVFPYINGLSEAMIDLLQVETVSMSNSRPPDKQDGSPRKTSTSTDADISNQEMENQPLSTNSKLPPLRRAGLQFLVLLIRRTTSQLDGIPIQEAHSALLLPGSLLKRASITFGYLISTDEDDVVRVMAREGKESLEQLQRALLGID</sequence>
<dbReference type="InterPro" id="IPR011989">
    <property type="entry name" value="ARM-like"/>
</dbReference>
<proteinExistence type="inferred from homology"/>
<dbReference type="AlphaFoldDB" id="B0CY80"/>
<comment type="similarity">
    <text evidence="1">Belongs to the Tango6 family.</text>
</comment>
<dbReference type="GO" id="GO:0009306">
    <property type="term" value="P:protein secretion"/>
    <property type="evidence" value="ECO:0007669"/>
    <property type="project" value="TreeGrafter"/>
</dbReference>
<dbReference type="Pfam" id="PF10363">
    <property type="entry name" value="RTP1_C1"/>
    <property type="match status" value="1"/>
</dbReference>
<feature type="region of interest" description="Disordered" evidence="2">
    <location>
        <begin position="620"/>
        <end position="642"/>
    </location>
</feature>
<feature type="region of interest" description="Disordered" evidence="2">
    <location>
        <begin position="916"/>
        <end position="956"/>
    </location>
</feature>
<keyword evidence="5" id="KW-1185">Reference proteome</keyword>
<accession>B0CY80</accession>
<feature type="domain" description="RNA polymerase II assembly factor Rtp1 C-terminal" evidence="3">
    <location>
        <begin position="725"/>
        <end position="850"/>
    </location>
</feature>
<dbReference type="InterPro" id="IPR016024">
    <property type="entry name" value="ARM-type_fold"/>
</dbReference>
<evidence type="ECO:0000313" key="4">
    <source>
        <dbReference type="EMBL" id="EDR12397.1"/>
    </source>
</evidence>
<feature type="compositionally biased region" description="Acidic residues" evidence="2">
    <location>
        <begin position="620"/>
        <end position="634"/>
    </location>
</feature>
<name>B0CY80_LACBS</name>
<evidence type="ECO:0000256" key="1">
    <source>
        <dbReference type="ARBA" id="ARBA00005724"/>
    </source>
</evidence>
<dbReference type="Gene3D" id="1.25.10.10">
    <property type="entry name" value="Leucine-rich Repeat Variant"/>
    <property type="match status" value="1"/>
</dbReference>
<dbReference type="Proteomes" id="UP000001194">
    <property type="component" value="Unassembled WGS sequence"/>
</dbReference>
<reference evidence="4 5" key="1">
    <citation type="journal article" date="2008" name="Nature">
        <title>The genome of Laccaria bicolor provides insights into mycorrhizal symbiosis.</title>
        <authorList>
            <person name="Martin F."/>
            <person name="Aerts A."/>
            <person name="Ahren D."/>
            <person name="Brun A."/>
            <person name="Danchin E.G.J."/>
            <person name="Duchaussoy F."/>
            <person name="Gibon J."/>
            <person name="Kohler A."/>
            <person name="Lindquist E."/>
            <person name="Pereda V."/>
            <person name="Salamov A."/>
            <person name="Shapiro H.J."/>
            <person name="Wuyts J."/>
            <person name="Blaudez D."/>
            <person name="Buee M."/>
            <person name="Brokstein P."/>
            <person name="Canbaeck B."/>
            <person name="Cohen D."/>
            <person name="Courty P.E."/>
            <person name="Coutinho P.M."/>
            <person name="Delaruelle C."/>
            <person name="Detter J.C."/>
            <person name="Deveau A."/>
            <person name="DiFazio S."/>
            <person name="Duplessis S."/>
            <person name="Fraissinet-Tachet L."/>
            <person name="Lucic E."/>
            <person name="Frey-Klett P."/>
            <person name="Fourrey C."/>
            <person name="Feussner I."/>
            <person name="Gay G."/>
            <person name="Grimwood J."/>
            <person name="Hoegger P.J."/>
            <person name="Jain P."/>
            <person name="Kilaru S."/>
            <person name="Labbe J."/>
            <person name="Lin Y.C."/>
            <person name="Legue V."/>
            <person name="Le Tacon F."/>
            <person name="Marmeisse R."/>
            <person name="Melayah D."/>
            <person name="Montanini B."/>
            <person name="Muratet M."/>
            <person name="Nehls U."/>
            <person name="Niculita-Hirzel H."/>
            <person name="Oudot-Le Secq M.P."/>
            <person name="Peter M."/>
            <person name="Quesneville H."/>
            <person name="Rajashekar B."/>
            <person name="Reich M."/>
            <person name="Rouhier N."/>
            <person name="Schmutz J."/>
            <person name="Yin T."/>
            <person name="Chalot M."/>
            <person name="Henrissat B."/>
            <person name="Kuees U."/>
            <person name="Lucas S."/>
            <person name="Van de Peer Y."/>
            <person name="Podila G.K."/>
            <person name="Polle A."/>
            <person name="Pukkila P.J."/>
            <person name="Richardson P.M."/>
            <person name="Rouze P."/>
            <person name="Sanders I.R."/>
            <person name="Stajich J.E."/>
            <person name="Tunlid A."/>
            <person name="Tuskan G."/>
            <person name="Grigoriev I.V."/>
        </authorList>
    </citation>
    <scope>NUCLEOTIDE SEQUENCE [LARGE SCALE GENOMIC DNA]</scope>
    <source>
        <strain evidence="5">S238N-H82 / ATCC MYA-4686</strain>
    </source>
</reference>
<dbReference type="KEGG" id="lbc:LACBIDRAFT_311760"/>
<dbReference type="HOGENOM" id="CLU_005991_0_0_1"/>
<dbReference type="InterPro" id="IPR019451">
    <property type="entry name" value="Rtp1_C1"/>
</dbReference>
<organism evidence="5">
    <name type="scientific">Laccaria bicolor (strain S238N-H82 / ATCC MYA-4686)</name>
    <name type="common">Bicoloured deceiver</name>
    <name type="synonym">Laccaria laccata var. bicolor</name>
    <dbReference type="NCBI Taxonomy" id="486041"/>
    <lineage>
        <taxon>Eukaryota</taxon>
        <taxon>Fungi</taxon>
        <taxon>Dikarya</taxon>
        <taxon>Basidiomycota</taxon>
        <taxon>Agaricomycotina</taxon>
        <taxon>Agaricomycetes</taxon>
        <taxon>Agaricomycetidae</taxon>
        <taxon>Agaricales</taxon>
        <taxon>Agaricineae</taxon>
        <taxon>Hydnangiaceae</taxon>
        <taxon>Laccaria</taxon>
    </lineage>
</organism>
<dbReference type="RefSeq" id="XP_001876661.1">
    <property type="nucleotide sequence ID" value="XM_001876626.1"/>
</dbReference>
<dbReference type="OrthoDB" id="39591at2759"/>
<dbReference type="GeneID" id="6072765"/>
<gene>
    <name evidence="4" type="ORF">LACBIDRAFT_311760</name>
</gene>
<evidence type="ECO:0000313" key="5">
    <source>
        <dbReference type="Proteomes" id="UP000001194"/>
    </source>
</evidence>
<protein>
    <submittedName>
        <fullName evidence="4">Predicted protein</fullName>
    </submittedName>
</protein>
<dbReference type="InterPro" id="IPR039600">
    <property type="entry name" value="TANGO6/Rtp1"/>
</dbReference>